<dbReference type="Proteomes" id="UP001419910">
    <property type="component" value="Unassembled WGS sequence"/>
</dbReference>
<reference evidence="7 8" key="1">
    <citation type="submission" date="2024-05" db="EMBL/GenBank/DDBJ databases">
        <authorList>
            <person name="Liu Q."/>
            <person name="Xin Y.-H."/>
        </authorList>
    </citation>
    <scope>NUCLEOTIDE SEQUENCE [LARGE SCALE GENOMIC DNA]</scope>
    <source>
        <strain evidence="7 8">CGMCC 1.10181</strain>
    </source>
</reference>
<feature type="transmembrane region" description="Helical" evidence="5">
    <location>
        <begin position="162"/>
        <end position="181"/>
    </location>
</feature>
<dbReference type="Gene3D" id="1.20.1250.20">
    <property type="entry name" value="MFS general substrate transporter like domains"/>
    <property type="match status" value="2"/>
</dbReference>
<gene>
    <name evidence="7" type="ORF">ABC974_21385</name>
</gene>
<feature type="transmembrane region" description="Helical" evidence="5">
    <location>
        <begin position="279"/>
        <end position="298"/>
    </location>
</feature>
<evidence type="ECO:0000256" key="2">
    <source>
        <dbReference type="ARBA" id="ARBA00022692"/>
    </source>
</evidence>
<evidence type="ECO:0000256" key="5">
    <source>
        <dbReference type="SAM" id="Phobius"/>
    </source>
</evidence>
<feature type="transmembrane region" description="Helical" evidence="5">
    <location>
        <begin position="131"/>
        <end position="156"/>
    </location>
</feature>
<sequence>MNGRLRIIGALWFFQIANYLDRTVIGFAGPTLMKALSMPPETFGVLLSSFAIGYGLAQIPGGILADRWSARALLIVSPLLWALFTGLTGLLTTVTALVVVRLLLGLSEALSNSAMVKLLGDHFEPHDRAVASGLLSTSFAIAPAIAGPLVGSLIGAFGWRSIFFLMALPALVAAVINYICVPRDGAEVSAAGLVAHDAIPIGQLLRLPVLWLAAAIWFLFFIAFSGFIGWMPSYLSIARGVDVKASGVLGGIPYFAGVIGLLALGWAGRGGRMTLLPRVLAASFAGGAIGMWIAFAAPSLVGCVFGLSVAAFFLFGIIGTFAAIAVGLAPPGSRGAFWGVTSTVGQIGAVLAPYAIGRSVGLTGSFAGSFGLMTLALLMAAAMTLLIPSRPLAPAARA</sequence>
<evidence type="ECO:0000256" key="4">
    <source>
        <dbReference type="ARBA" id="ARBA00023136"/>
    </source>
</evidence>
<dbReference type="InterPro" id="IPR011701">
    <property type="entry name" value="MFS"/>
</dbReference>
<dbReference type="InterPro" id="IPR036259">
    <property type="entry name" value="MFS_trans_sf"/>
</dbReference>
<feature type="transmembrane region" description="Helical" evidence="5">
    <location>
        <begin position="42"/>
        <end position="65"/>
    </location>
</feature>
<dbReference type="Pfam" id="PF07690">
    <property type="entry name" value="MFS_1"/>
    <property type="match status" value="1"/>
</dbReference>
<protein>
    <submittedName>
        <fullName evidence="7">MFS transporter</fullName>
    </submittedName>
</protein>
<evidence type="ECO:0000259" key="6">
    <source>
        <dbReference type="PROSITE" id="PS50850"/>
    </source>
</evidence>
<evidence type="ECO:0000256" key="3">
    <source>
        <dbReference type="ARBA" id="ARBA00022989"/>
    </source>
</evidence>
<evidence type="ECO:0000313" key="7">
    <source>
        <dbReference type="EMBL" id="MEN2792198.1"/>
    </source>
</evidence>
<dbReference type="PROSITE" id="PS50850">
    <property type="entry name" value="MFS"/>
    <property type="match status" value="1"/>
</dbReference>
<feature type="transmembrane region" description="Helical" evidence="5">
    <location>
        <begin position="304"/>
        <end position="329"/>
    </location>
</feature>
<feature type="domain" description="Major facilitator superfamily (MFS) profile" evidence="6">
    <location>
        <begin position="7"/>
        <end position="392"/>
    </location>
</feature>
<feature type="transmembrane region" description="Helical" evidence="5">
    <location>
        <begin position="209"/>
        <end position="228"/>
    </location>
</feature>
<feature type="transmembrane region" description="Helical" evidence="5">
    <location>
        <begin position="362"/>
        <end position="387"/>
    </location>
</feature>
<dbReference type="InterPro" id="IPR020846">
    <property type="entry name" value="MFS_dom"/>
</dbReference>
<keyword evidence="4 5" id="KW-0472">Membrane</keyword>
<dbReference type="PANTHER" id="PTHR11662:SF399">
    <property type="entry name" value="FI19708P1-RELATED"/>
    <property type="match status" value="1"/>
</dbReference>
<feature type="transmembrane region" description="Helical" evidence="5">
    <location>
        <begin position="72"/>
        <end position="92"/>
    </location>
</feature>
<dbReference type="EMBL" id="JBDIME010000025">
    <property type="protein sequence ID" value="MEN2792198.1"/>
    <property type="molecule type" value="Genomic_DNA"/>
</dbReference>
<dbReference type="SUPFAM" id="SSF103473">
    <property type="entry name" value="MFS general substrate transporter"/>
    <property type="match status" value="1"/>
</dbReference>
<keyword evidence="3 5" id="KW-1133">Transmembrane helix</keyword>
<evidence type="ECO:0000256" key="1">
    <source>
        <dbReference type="ARBA" id="ARBA00004141"/>
    </source>
</evidence>
<proteinExistence type="predicted"/>
<dbReference type="PANTHER" id="PTHR11662">
    <property type="entry name" value="SOLUTE CARRIER FAMILY 17"/>
    <property type="match status" value="1"/>
</dbReference>
<dbReference type="RefSeq" id="WP_343888434.1">
    <property type="nucleotide sequence ID" value="NZ_BAAAEH010000009.1"/>
</dbReference>
<comment type="subcellular location">
    <subcellularLocation>
        <location evidence="1">Membrane</location>
        <topology evidence="1">Multi-pass membrane protein</topology>
    </subcellularLocation>
</comment>
<feature type="transmembrane region" description="Helical" evidence="5">
    <location>
        <begin position="248"/>
        <end position="267"/>
    </location>
</feature>
<keyword evidence="2 5" id="KW-0812">Transmembrane</keyword>
<comment type="caution">
    <text evidence="7">The sequence shown here is derived from an EMBL/GenBank/DDBJ whole genome shotgun (WGS) entry which is preliminary data.</text>
</comment>
<keyword evidence="8" id="KW-1185">Reference proteome</keyword>
<feature type="transmembrane region" description="Helical" evidence="5">
    <location>
        <begin position="336"/>
        <end position="356"/>
    </location>
</feature>
<dbReference type="InterPro" id="IPR050382">
    <property type="entry name" value="MFS_Na/Anion_cotransporter"/>
</dbReference>
<accession>A0ABU9Y8S3</accession>
<organism evidence="7 8">
    <name type="scientific">Sphingomonas oligophenolica</name>
    <dbReference type="NCBI Taxonomy" id="301154"/>
    <lineage>
        <taxon>Bacteria</taxon>
        <taxon>Pseudomonadati</taxon>
        <taxon>Pseudomonadota</taxon>
        <taxon>Alphaproteobacteria</taxon>
        <taxon>Sphingomonadales</taxon>
        <taxon>Sphingomonadaceae</taxon>
        <taxon>Sphingomonas</taxon>
    </lineage>
</organism>
<name>A0ABU9Y8S3_9SPHN</name>
<evidence type="ECO:0000313" key="8">
    <source>
        <dbReference type="Proteomes" id="UP001419910"/>
    </source>
</evidence>